<proteinExistence type="predicted"/>
<gene>
    <name evidence="2" type="ORF">GCM10010411_62710</name>
</gene>
<keyword evidence="1" id="KW-1133">Transmembrane helix</keyword>
<keyword evidence="1" id="KW-0472">Membrane</keyword>
<sequence length="89" mass="9468">MSDELTSLIRTYVPIAVGALVAWLATLGVEVDDATSTALVVGITGVATAGYYTLVRLAESRWPWVGKLLGAARPPSYRPEQEPKPRVGA</sequence>
<evidence type="ECO:0000256" key="1">
    <source>
        <dbReference type="SAM" id="Phobius"/>
    </source>
</evidence>
<keyword evidence="3" id="KW-1185">Reference proteome</keyword>
<reference evidence="2 3" key="1">
    <citation type="journal article" date="2019" name="Int. J. Syst. Evol. Microbiol.">
        <title>The Global Catalogue of Microorganisms (GCM) 10K type strain sequencing project: providing services to taxonomists for standard genome sequencing and annotation.</title>
        <authorList>
            <consortium name="The Broad Institute Genomics Platform"/>
            <consortium name="The Broad Institute Genome Sequencing Center for Infectious Disease"/>
            <person name="Wu L."/>
            <person name="Ma J."/>
        </authorList>
    </citation>
    <scope>NUCLEOTIDE SEQUENCE [LARGE SCALE GENOMIC DNA]</scope>
    <source>
        <strain evidence="2 3">JCM 6833</strain>
    </source>
</reference>
<name>A0ABN3Q6I4_9ACTN</name>
<dbReference type="Proteomes" id="UP001501509">
    <property type="component" value="Unassembled WGS sequence"/>
</dbReference>
<accession>A0ABN3Q6I4</accession>
<keyword evidence="1" id="KW-0812">Transmembrane</keyword>
<evidence type="ECO:0000313" key="2">
    <source>
        <dbReference type="EMBL" id="GAA2618675.1"/>
    </source>
</evidence>
<protein>
    <recommendedName>
        <fullName evidence="4">Holin</fullName>
    </recommendedName>
</protein>
<evidence type="ECO:0000313" key="3">
    <source>
        <dbReference type="Proteomes" id="UP001501509"/>
    </source>
</evidence>
<evidence type="ECO:0008006" key="4">
    <source>
        <dbReference type="Google" id="ProtNLM"/>
    </source>
</evidence>
<organism evidence="2 3">
    <name type="scientific">Actinomadura fulvescens</name>
    <dbReference type="NCBI Taxonomy" id="46160"/>
    <lineage>
        <taxon>Bacteria</taxon>
        <taxon>Bacillati</taxon>
        <taxon>Actinomycetota</taxon>
        <taxon>Actinomycetes</taxon>
        <taxon>Streptosporangiales</taxon>
        <taxon>Thermomonosporaceae</taxon>
        <taxon>Actinomadura</taxon>
    </lineage>
</organism>
<dbReference type="EMBL" id="BAAATD010000009">
    <property type="protein sequence ID" value="GAA2618675.1"/>
    <property type="molecule type" value="Genomic_DNA"/>
</dbReference>
<feature type="transmembrane region" description="Helical" evidence="1">
    <location>
        <begin position="35"/>
        <end position="54"/>
    </location>
</feature>
<comment type="caution">
    <text evidence="2">The sequence shown here is derived from an EMBL/GenBank/DDBJ whole genome shotgun (WGS) entry which is preliminary data.</text>
</comment>
<dbReference type="RefSeq" id="WP_344546085.1">
    <property type="nucleotide sequence ID" value="NZ_BAAATD010000009.1"/>
</dbReference>
<feature type="transmembrane region" description="Helical" evidence="1">
    <location>
        <begin position="12"/>
        <end position="29"/>
    </location>
</feature>